<keyword evidence="1" id="KW-0808">Transferase</keyword>
<feature type="region of interest" description="Disordered" evidence="6">
    <location>
        <begin position="75"/>
        <end position="171"/>
    </location>
</feature>
<dbReference type="Gene3D" id="3.30.200.20">
    <property type="entry name" value="Phosphorylase Kinase, domain 1"/>
    <property type="match status" value="1"/>
</dbReference>
<comment type="caution">
    <text evidence="8">The sequence shown here is derived from an EMBL/GenBank/DDBJ whole genome shotgun (WGS) entry which is preliminary data.</text>
</comment>
<evidence type="ECO:0000256" key="3">
    <source>
        <dbReference type="ARBA" id="ARBA00022777"/>
    </source>
</evidence>
<dbReference type="Pfam" id="PF00069">
    <property type="entry name" value="Pkinase"/>
    <property type="match status" value="1"/>
</dbReference>
<evidence type="ECO:0000259" key="7">
    <source>
        <dbReference type="PROSITE" id="PS50011"/>
    </source>
</evidence>
<evidence type="ECO:0000313" key="8">
    <source>
        <dbReference type="EMBL" id="POF33779.1"/>
    </source>
</evidence>
<keyword evidence="9" id="KW-1185">Reference proteome</keyword>
<dbReference type="InterPro" id="IPR011009">
    <property type="entry name" value="Kinase-like_dom_sf"/>
</dbReference>
<evidence type="ECO:0000256" key="4">
    <source>
        <dbReference type="ARBA" id="ARBA00022840"/>
    </source>
</evidence>
<accession>A0A2S3V269</accession>
<evidence type="ECO:0000313" key="9">
    <source>
        <dbReference type="Proteomes" id="UP000236959"/>
    </source>
</evidence>
<name>A0A2S3V269_9HYPH</name>
<proteinExistence type="predicted"/>
<feature type="domain" description="Protein kinase" evidence="7">
    <location>
        <begin position="259"/>
        <end position="517"/>
    </location>
</feature>
<evidence type="ECO:0000256" key="2">
    <source>
        <dbReference type="ARBA" id="ARBA00022741"/>
    </source>
</evidence>
<dbReference type="EMBL" id="PPCN01000001">
    <property type="protein sequence ID" value="POF33779.1"/>
    <property type="molecule type" value="Genomic_DNA"/>
</dbReference>
<keyword evidence="2 5" id="KW-0547">Nucleotide-binding</keyword>
<sequence length="522" mass="56532">MKGTATLPTETSFAALINGFVSGRLSYDKLSRQLRTLAGSSPGSLPDARQTIRTFVEEGRLPQDLGQILLNQLPDQPQAPVEDATQRTDSEITAPTSPAASPRRTDEEFDEPTLPHALSGPAPELPVAHKEPADPGPEEGVPPAGQPVSPQLPPLPFLTQTTEQDGGDMRGKVDDAILTSLVSGYADYRQKRAVTGEPQAGQEDSGKLDKFLTNFRSARFRSDARRAAGGRQGEGLDFNKLATPRIKRAGVGSILRDRFILDTEIGRGGMGYVYSAVDRRRLEAGHDQPYVAVKLLNENFHNDSEALRLLEAEARKSQILAHPNITTVHDFDRDKADVFIVMELLKGTGLDRRLGRSMGQPLPTGECARILRGMCAGLGYAHSRGVVHSDLKPGNIHLLEDGTVKLLDFGLAAAASASADHPIQDSLTAAYASPEQFERAPRDPRDDVFALGCITYQVLTGGHPFSSRPISDVAREGLAAHPIDGLDPQAWDTLQKALCFDRDKRLPDVASFLTGIFEETSD</sequence>
<dbReference type="CDD" id="cd14014">
    <property type="entry name" value="STKc_PknB_like"/>
    <property type="match status" value="1"/>
</dbReference>
<dbReference type="Proteomes" id="UP000236959">
    <property type="component" value="Unassembled WGS sequence"/>
</dbReference>
<keyword evidence="8" id="KW-0723">Serine/threonine-protein kinase</keyword>
<dbReference type="InterPro" id="IPR017441">
    <property type="entry name" value="Protein_kinase_ATP_BS"/>
</dbReference>
<keyword evidence="4 5" id="KW-0067">ATP-binding</keyword>
<feature type="binding site" evidence="5">
    <location>
        <position position="294"/>
    </location>
    <ligand>
        <name>ATP</name>
        <dbReference type="ChEBI" id="CHEBI:30616"/>
    </ligand>
</feature>
<dbReference type="PROSITE" id="PS50011">
    <property type="entry name" value="PROTEIN_KINASE_DOM"/>
    <property type="match status" value="1"/>
</dbReference>
<dbReference type="Gene3D" id="1.10.510.10">
    <property type="entry name" value="Transferase(Phosphotransferase) domain 1"/>
    <property type="match status" value="1"/>
</dbReference>
<dbReference type="InterPro" id="IPR000719">
    <property type="entry name" value="Prot_kinase_dom"/>
</dbReference>
<gene>
    <name evidence="8" type="ORF">CLV41_101228</name>
</gene>
<dbReference type="AlphaFoldDB" id="A0A2S3V269"/>
<dbReference type="SMART" id="SM00220">
    <property type="entry name" value="S_TKc"/>
    <property type="match status" value="1"/>
</dbReference>
<dbReference type="GO" id="GO:0005524">
    <property type="term" value="F:ATP binding"/>
    <property type="evidence" value="ECO:0007669"/>
    <property type="project" value="UniProtKB-UniRule"/>
</dbReference>
<organism evidence="8 9">
    <name type="scientific">Roseibium marinum</name>
    <dbReference type="NCBI Taxonomy" id="281252"/>
    <lineage>
        <taxon>Bacteria</taxon>
        <taxon>Pseudomonadati</taxon>
        <taxon>Pseudomonadota</taxon>
        <taxon>Alphaproteobacteria</taxon>
        <taxon>Hyphomicrobiales</taxon>
        <taxon>Stappiaceae</taxon>
        <taxon>Roseibium</taxon>
    </lineage>
</organism>
<dbReference type="PROSITE" id="PS00107">
    <property type="entry name" value="PROTEIN_KINASE_ATP"/>
    <property type="match status" value="1"/>
</dbReference>
<reference evidence="8 9" key="1">
    <citation type="submission" date="2018-01" db="EMBL/GenBank/DDBJ databases">
        <title>Genomic Encyclopedia of Archaeal and Bacterial Type Strains, Phase II (KMG-II): from individual species to whole genera.</title>
        <authorList>
            <person name="Goeker M."/>
        </authorList>
    </citation>
    <scope>NUCLEOTIDE SEQUENCE [LARGE SCALE GENOMIC DNA]</scope>
    <source>
        <strain evidence="8 9">DSM 17023</strain>
    </source>
</reference>
<evidence type="ECO:0000256" key="6">
    <source>
        <dbReference type="SAM" id="MobiDB-lite"/>
    </source>
</evidence>
<dbReference type="SUPFAM" id="SSF56112">
    <property type="entry name" value="Protein kinase-like (PK-like)"/>
    <property type="match status" value="1"/>
</dbReference>
<evidence type="ECO:0000256" key="1">
    <source>
        <dbReference type="ARBA" id="ARBA00022679"/>
    </source>
</evidence>
<keyword evidence="3 8" id="KW-0418">Kinase</keyword>
<evidence type="ECO:0000256" key="5">
    <source>
        <dbReference type="PROSITE-ProRule" id="PRU10141"/>
    </source>
</evidence>
<dbReference type="GO" id="GO:0004674">
    <property type="term" value="F:protein serine/threonine kinase activity"/>
    <property type="evidence" value="ECO:0007669"/>
    <property type="project" value="UniProtKB-KW"/>
</dbReference>
<dbReference type="PANTHER" id="PTHR43289:SF6">
    <property type="entry name" value="SERINE_THREONINE-PROTEIN KINASE NEKL-3"/>
    <property type="match status" value="1"/>
</dbReference>
<protein>
    <submittedName>
        <fullName evidence="8">Serine/threonine protein kinase</fullName>
    </submittedName>
</protein>
<dbReference type="PANTHER" id="PTHR43289">
    <property type="entry name" value="MITOGEN-ACTIVATED PROTEIN KINASE KINASE KINASE 20-RELATED"/>
    <property type="match status" value="1"/>
</dbReference>